<dbReference type="EMBL" id="FNBW01000010">
    <property type="protein sequence ID" value="SDG08611.1"/>
    <property type="molecule type" value="Genomic_DNA"/>
</dbReference>
<reference evidence="1 2" key="1">
    <citation type="submission" date="2016-10" db="EMBL/GenBank/DDBJ databases">
        <authorList>
            <person name="Varghese N."/>
            <person name="Submissions S."/>
        </authorList>
    </citation>
    <scope>NUCLEOTIDE SEQUENCE [LARGE SCALE GENOMIC DNA]</scope>
    <source>
        <strain evidence="1 2">DSM 18839</strain>
    </source>
</reference>
<proteinExistence type="predicted"/>
<comment type="caution">
    <text evidence="1">The sequence shown here is derived from an EMBL/GenBank/DDBJ whole genome shotgun (WGS) entry which is preliminary data.</text>
</comment>
<gene>
    <name evidence="1" type="ORF">SAMN05660686_03300</name>
</gene>
<dbReference type="RefSeq" id="WP_139189361.1">
    <property type="nucleotide sequence ID" value="NZ_FNBW01000010.1"/>
</dbReference>
<sequence length="395" mass="44597">MAAEVNALRETLASGASRIFNVAAITHKLETDAGGEADQYLFGHRGLNDSVFIKRPKDAAAPVRTGTSGTAEILENGQLRTITFDMTARVEKGDIATFLYIPFDIEAIAGGGNSLDLSVARGRTEALYNLTGFRWEDEGRAIARDRRLIELIEELPSLDPFLLRDRLETDGIKAPEAYFEISDSEFQEIKKYILNKFEPITTRVVDPASPKAAEITEQFIMKLWEGKDLDYLAPITQVFRINPEQAGEIYYSWKGVTYYEFQYKRGQRTLLGFADWLHTKGAVPSHYVKSEIRQELEEKVRQVTTAFARHLKNSSEILRIYNQAYEDLFVRGGDARPFIEFLKDSSTLFWDIAASISAMNHGVAVWRQHTAKSRDGKLAADDLTKLLSLLDRVIV</sequence>
<evidence type="ECO:0000313" key="2">
    <source>
        <dbReference type="Proteomes" id="UP000198615"/>
    </source>
</evidence>
<evidence type="ECO:0000313" key="1">
    <source>
        <dbReference type="EMBL" id="SDG08611.1"/>
    </source>
</evidence>
<protein>
    <submittedName>
        <fullName evidence="1">Uncharacterized protein</fullName>
    </submittedName>
</protein>
<keyword evidence="2" id="KW-1185">Reference proteome</keyword>
<dbReference type="AlphaFoldDB" id="A0A8G2F460"/>
<dbReference type="Proteomes" id="UP000198615">
    <property type="component" value="Unassembled WGS sequence"/>
</dbReference>
<organism evidence="1 2">
    <name type="scientific">Thalassobaculum litoreum DSM 18839</name>
    <dbReference type="NCBI Taxonomy" id="1123362"/>
    <lineage>
        <taxon>Bacteria</taxon>
        <taxon>Pseudomonadati</taxon>
        <taxon>Pseudomonadota</taxon>
        <taxon>Alphaproteobacteria</taxon>
        <taxon>Rhodospirillales</taxon>
        <taxon>Thalassobaculaceae</taxon>
        <taxon>Thalassobaculum</taxon>
    </lineage>
</organism>
<name>A0A8G2F460_9PROT</name>
<accession>A0A8G2F460</accession>
<dbReference type="OrthoDB" id="7623655at2"/>